<dbReference type="Proteomes" id="UP000700334">
    <property type="component" value="Unassembled WGS sequence"/>
</dbReference>
<evidence type="ECO:0000313" key="1">
    <source>
        <dbReference type="EMBL" id="KAG8524298.1"/>
    </source>
</evidence>
<organism evidence="1 2">
    <name type="scientific">Galemys pyrenaicus</name>
    <name type="common">Iberian desman</name>
    <name type="synonym">Pyrenean desman</name>
    <dbReference type="NCBI Taxonomy" id="202257"/>
    <lineage>
        <taxon>Eukaryota</taxon>
        <taxon>Metazoa</taxon>
        <taxon>Chordata</taxon>
        <taxon>Craniata</taxon>
        <taxon>Vertebrata</taxon>
        <taxon>Euteleostomi</taxon>
        <taxon>Mammalia</taxon>
        <taxon>Eutheria</taxon>
        <taxon>Laurasiatheria</taxon>
        <taxon>Eulipotyphla</taxon>
        <taxon>Talpidae</taxon>
        <taxon>Galemys</taxon>
    </lineage>
</organism>
<sequence length="86" mass="9624">MGRMESEGFLTKRQTIFHHQKCVMLMSSANNGGGWLNTYHNTSTAGVTETVKEITLESKDSIKFQDCLALYVVEGEEGEATDVEEY</sequence>
<comment type="caution">
    <text evidence="1">The sequence shown here is derived from an EMBL/GenBank/DDBJ whole genome shotgun (WGS) entry which is preliminary data.</text>
</comment>
<name>A0A8J6ANC6_GALPY</name>
<proteinExistence type="predicted"/>
<keyword evidence="2" id="KW-1185">Reference proteome</keyword>
<gene>
    <name evidence="1" type="ORF">J0S82_009587</name>
</gene>
<evidence type="ECO:0000313" key="2">
    <source>
        <dbReference type="Proteomes" id="UP000700334"/>
    </source>
</evidence>
<dbReference type="EMBL" id="JAGFMF010011390">
    <property type="protein sequence ID" value="KAG8524298.1"/>
    <property type="molecule type" value="Genomic_DNA"/>
</dbReference>
<accession>A0A8J6ANC6</accession>
<reference evidence="1" key="1">
    <citation type="journal article" date="2021" name="Evol. Appl.">
        <title>The genome of the Pyrenean desman and the effects of bottlenecks and inbreeding on the genomic landscape of an endangered species.</title>
        <authorList>
            <person name="Escoda L."/>
            <person name="Castresana J."/>
        </authorList>
    </citation>
    <scope>NUCLEOTIDE SEQUENCE</scope>
    <source>
        <strain evidence="1">IBE-C5619</strain>
    </source>
</reference>
<dbReference type="AlphaFoldDB" id="A0A8J6ANC6"/>
<dbReference type="OrthoDB" id="1584384at2759"/>
<protein>
    <submittedName>
        <fullName evidence="1">Ubiquitin-like-conjugating enzyme ATG3</fullName>
    </submittedName>
</protein>